<dbReference type="Pfam" id="PF13401">
    <property type="entry name" value="AAA_22"/>
    <property type="match status" value="1"/>
</dbReference>
<dbReference type="Pfam" id="PF25873">
    <property type="entry name" value="WHD_MalT"/>
    <property type="match status" value="1"/>
</dbReference>
<evidence type="ECO:0000259" key="2">
    <source>
        <dbReference type="Pfam" id="PF13401"/>
    </source>
</evidence>
<dbReference type="InterPro" id="IPR049945">
    <property type="entry name" value="AAA_22"/>
</dbReference>
<accession>A0A7Z8JWP3</accession>
<dbReference type="InterPro" id="IPR059106">
    <property type="entry name" value="WHD_MalT"/>
</dbReference>
<feature type="domain" description="ORC1/DEAH AAA+ ATPase" evidence="2">
    <location>
        <begin position="16"/>
        <end position="143"/>
    </location>
</feature>
<organism evidence="4 5">
    <name type="scientific">Cellulomonas hominis</name>
    <dbReference type="NCBI Taxonomy" id="156981"/>
    <lineage>
        <taxon>Bacteria</taxon>
        <taxon>Bacillati</taxon>
        <taxon>Actinomycetota</taxon>
        <taxon>Actinomycetes</taxon>
        <taxon>Micrococcales</taxon>
        <taxon>Cellulomonadaceae</taxon>
        <taxon>Cellulomonas</taxon>
    </lineage>
</organism>
<feature type="domain" description="MalT-like winged helix" evidence="3">
    <location>
        <begin position="238"/>
        <end position="320"/>
    </location>
</feature>
<dbReference type="SUPFAM" id="SSF52540">
    <property type="entry name" value="P-loop containing nucleoside triphosphate hydrolases"/>
    <property type="match status" value="1"/>
</dbReference>
<evidence type="ECO:0000313" key="4">
    <source>
        <dbReference type="EMBL" id="TKR22389.1"/>
    </source>
</evidence>
<feature type="region of interest" description="Disordered" evidence="1">
    <location>
        <begin position="425"/>
        <end position="464"/>
    </location>
</feature>
<sequence length="464" mass="48737">MARPRLVGRIGPGGPARVTVVSAPAGYGKTTLLAEWAAAVGDGSRIAWLALDERDHDPAVLWPALLSAVEEAVPGASRPAARRLDDGEPARAALGALLDELAGRAVDVVLVLDDTHLVGRPAWPDLAFLVDSLPPRVHVVLSGRADPEVPLARLRARGELAEVRAADLRLTPDEVAVVAAAAGAPLGTGDVARLAERTEGWAAAVGLALLAVRDAPDAAGVLARFTGEHRHVADYLVDEVLRRQPDDVRDFLLRTSVLDRLTGPLCDSVAGTTGGAARLEALDRAGLFVVPLDDTRTWYRYHHLFRELLASRLSRELPGEVAALHGRASRWWAGHDEPVPAIDHALAAGDHERAASLVEAAVPAMRRARREATLRGWCDALPAAVVGARPALALGHAGALLAEGRAEGVTELLDHVERAVGAAAGGRPCRGSGDRPVGRAASLREVASRGCRRERSGPGRGSVG</sequence>
<evidence type="ECO:0000259" key="3">
    <source>
        <dbReference type="Pfam" id="PF25873"/>
    </source>
</evidence>
<dbReference type="EMBL" id="SZYE01000193">
    <property type="protein sequence ID" value="TKR22389.1"/>
    <property type="molecule type" value="Genomic_DNA"/>
</dbReference>
<comment type="caution">
    <text evidence="4">The sequence shown here is derived from an EMBL/GenBank/DDBJ whole genome shotgun (WGS) entry which is preliminary data.</text>
</comment>
<protein>
    <submittedName>
        <fullName evidence="4">Helix-turn-helix transcriptional regulator</fullName>
    </submittedName>
</protein>
<feature type="non-terminal residue" evidence="4">
    <location>
        <position position="464"/>
    </location>
</feature>
<evidence type="ECO:0000313" key="5">
    <source>
        <dbReference type="Proteomes" id="UP000308121"/>
    </source>
</evidence>
<reference evidence="4 5" key="1">
    <citation type="submission" date="2019-05" db="EMBL/GenBank/DDBJ databases">
        <title>Genome sequence of Cellulomonas hominis strain CS1.</title>
        <authorList>
            <person name="Belmont J."/>
            <person name="Maclea K.S."/>
        </authorList>
    </citation>
    <scope>NUCLEOTIDE SEQUENCE [LARGE SCALE GENOMIC DNA]</scope>
    <source>
        <strain evidence="4 5">CS1</strain>
    </source>
</reference>
<dbReference type="RefSeq" id="WP_328288218.1">
    <property type="nucleotide sequence ID" value="NZ_SZYE01000193.1"/>
</dbReference>
<name>A0A7Z8JWP3_9CELL</name>
<gene>
    <name evidence="4" type="ORF">FA014_16680</name>
</gene>
<evidence type="ECO:0000256" key="1">
    <source>
        <dbReference type="SAM" id="MobiDB-lite"/>
    </source>
</evidence>
<dbReference type="Proteomes" id="UP000308121">
    <property type="component" value="Unassembled WGS sequence"/>
</dbReference>
<dbReference type="AlphaFoldDB" id="A0A7Z8JWP3"/>
<dbReference type="InterPro" id="IPR027417">
    <property type="entry name" value="P-loop_NTPase"/>
</dbReference>
<proteinExistence type="predicted"/>